<dbReference type="Gene3D" id="3.40.525.10">
    <property type="entry name" value="CRAL-TRIO lipid binding domain"/>
    <property type="match status" value="1"/>
</dbReference>
<evidence type="ECO:0000256" key="3">
    <source>
        <dbReference type="ARBA" id="ARBA00007155"/>
    </source>
</evidence>
<dbReference type="CDD" id="cd00170">
    <property type="entry name" value="SEC14"/>
    <property type="match status" value="1"/>
</dbReference>
<evidence type="ECO:0000313" key="14">
    <source>
        <dbReference type="Proteomes" id="UP001459277"/>
    </source>
</evidence>
<evidence type="ECO:0000256" key="9">
    <source>
        <dbReference type="ARBA" id="ARBA00023306"/>
    </source>
</evidence>
<dbReference type="InterPro" id="IPR011074">
    <property type="entry name" value="CRAL/TRIO_N_dom"/>
</dbReference>
<dbReference type="AlphaFoldDB" id="A0AAW2DZN3"/>
<dbReference type="Proteomes" id="UP001459277">
    <property type="component" value="Unassembled WGS sequence"/>
</dbReference>
<dbReference type="GO" id="GO:0008289">
    <property type="term" value="F:lipid binding"/>
    <property type="evidence" value="ECO:0007669"/>
    <property type="project" value="UniProtKB-KW"/>
</dbReference>
<sequence length="636" mass="71997">MAEEQHQKPAPEVAASSTVVEEVVEVIPPEKPITENEPAPAPAPEPEPEAPEKPVTFEELVEGEKATSIEEEEKTKPSEEVVKIAQSDSFKEESYVVGELPDLQKKALDELKQLIQDALNKHEFTAPPPPPKEEEKKEEKKEEKEKSPVAAAAAAAEESKTEEVKEESKTEEVKEEASKSEEEVVEAKKEEEEEEKELVALVTPKVEQEASITIEAKEEEEEKVTPPPPPPPPTVEVVAAVVEKETSIVDEDGAKTVEAIKETIVEVSAPPPPPPTTETETEEPKEEVTPPPAPEEVSIWGIPLLLDERSDVILLKFLRARDYKVKDAFTMIKNTVRWRKEFEIDALLEQDHGNDWDKVAFTHGYDKQGHPVCYNAFSEFQNKDLYQNTFSTDEKRQKFLKWRIQFLEKSIRKLDFSPTGISSFVQVNDFKNSFGIGKRELWQASRLAVQLLQDNYPEFLAKQVFINVPWWYLAYNRMISPFLTQRTKSKFVFAGPSKSAETLFKYIAPEQVPVQYGGLKREDEQEFTIEDPVIEYTIKPSSKETIEFPYTETGLLVWEVRVVGWDVSYGAEFVPDEEGGYTVIVQKSRKIAPTDETVISNSFKVGGHGKVVLTFDNQTSKKKKLLYRSKTKPSSD</sequence>
<dbReference type="SMART" id="SM01100">
    <property type="entry name" value="CRAL_TRIO_N"/>
    <property type="match status" value="1"/>
</dbReference>
<dbReference type="InterPro" id="IPR056794">
    <property type="entry name" value="PATL1-6_C_GOLD"/>
</dbReference>
<keyword evidence="14" id="KW-1185">Reference proteome</keyword>
<dbReference type="InterPro" id="IPR044834">
    <property type="entry name" value="PATL"/>
</dbReference>
<gene>
    <name evidence="13" type="ORF">SO802_003276</name>
</gene>
<keyword evidence="7" id="KW-0446">Lipid-binding</keyword>
<dbReference type="Gene3D" id="2.60.120.680">
    <property type="entry name" value="GOLD domain"/>
    <property type="match status" value="1"/>
</dbReference>
<comment type="subcellular location">
    <subcellularLocation>
        <location evidence="2">Cytoplasm</location>
    </subcellularLocation>
    <subcellularLocation>
        <location evidence="1">Membrane</location>
    </subcellularLocation>
</comment>
<dbReference type="InterPro" id="IPR036865">
    <property type="entry name" value="CRAL-TRIO_dom_sf"/>
</dbReference>
<evidence type="ECO:0000256" key="4">
    <source>
        <dbReference type="ARBA" id="ARBA00022448"/>
    </source>
</evidence>
<dbReference type="GO" id="GO:0016020">
    <property type="term" value="C:membrane"/>
    <property type="evidence" value="ECO:0007669"/>
    <property type="project" value="UniProtKB-SubCell"/>
</dbReference>
<feature type="domain" description="GOLD" evidence="12">
    <location>
        <begin position="531"/>
        <end position="631"/>
    </location>
</feature>
<dbReference type="PROSITE" id="PS50191">
    <property type="entry name" value="CRAL_TRIO"/>
    <property type="match status" value="1"/>
</dbReference>
<dbReference type="PANTHER" id="PTHR45932:SF27">
    <property type="entry name" value="PATELLIN-2"/>
    <property type="match status" value="1"/>
</dbReference>
<dbReference type="Pfam" id="PF00650">
    <property type="entry name" value="CRAL_TRIO"/>
    <property type="match status" value="1"/>
</dbReference>
<dbReference type="SUPFAM" id="SSF101576">
    <property type="entry name" value="Supernatant protein factor (SPF), C-terminal domain"/>
    <property type="match status" value="1"/>
</dbReference>
<accession>A0AAW2DZN3</accession>
<feature type="compositionally biased region" description="Low complexity" evidence="10">
    <location>
        <begin position="10"/>
        <end position="27"/>
    </location>
</feature>
<feature type="region of interest" description="Disordered" evidence="10">
    <location>
        <begin position="1"/>
        <end position="93"/>
    </location>
</feature>
<dbReference type="Pfam" id="PF03765">
    <property type="entry name" value="CRAL_TRIO_N"/>
    <property type="match status" value="1"/>
</dbReference>
<dbReference type="GO" id="GO:0051301">
    <property type="term" value="P:cell division"/>
    <property type="evidence" value="ECO:0007669"/>
    <property type="project" value="UniProtKB-KW"/>
</dbReference>
<evidence type="ECO:0008006" key="15">
    <source>
        <dbReference type="Google" id="ProtNLM"/>
    </source>
</evidence>
<evidence type="ECO:0000256" key="8">
    <source>
        <dbReference type="ARBA" id="ARBA00023136"/>
    </source>
</evidence>
<feature type="compositionally biased region" description="Basic and acidic residues" evidence="10">
    <location>
        <begin position="50"/>
        <end position="82"/>
    </location>
</feature>
<evidence type="ECO:0000256" key="7">
    <source>
        <dbReference type="ARBA" id="ARBA00023121"/>
    </source>
</evidence>
<feature type="compositionally biased region" description="Basic and acidic residues" evidence="10">
    <location>
        <begin position="157"/>
        <end position="190"/>
    </location>
</feature>
<reference evidence="13 14" key="1">
    <citation type="submission" date="2024-01" db="EMBL/GenBank/DDBJ databases">
        <title>A telomere-to-telomere, gap-free genome of sweet tea (Lithocarpus litseifolius).</title>
        <authorList>
            <person name="Zhou J."/>
        </authorList>
    </citation>
    <scope>NUCLEOTIDE SEQUENCE [LARGE SCALE GENOMIC DNA]</scope>
    <source>
        <strain evidence="13">Zhou-2022a</strain>
        <tissue evidence="13">Leaf</tissue>
    </source>
</reference>
<evidence type="ECO:0000256" key="1">
    <source>
        <dbReference type="ARBA" id="ARBA00004370"/>
    </source>
</evidence>
<dbReference type="SMART" id="SM00516">
    <property type="entry name" value="SEC14"/>
    <property type="match status" value="1"/>
</dbReference>
<feature type="region of interest" description="Disordered" evidence="10">
    <location>
        <begin position="118"/>
        <end position="209"/>
    </location>
</feature>
<dbReference type="Pfam" id="PF25099">
    <property type="entry name" value="GOLD_PATL1_C"/>
    <property type="match status" value="1"/>
</dbReference>
<feature type="region of interest" description="Disordered" evidence="10">
    <location>
        <begin position="267"/>
        <end position="294"/>
    </location>
</feature>
<comment type="caution">
    <text evidence="13">The sequence shown here is derived from an EMBL/GenBank/DDBJ whole genome shotgun (WGS) entry which is preliminary data.</text>
</comment>
<dbReference type="PANTHER" id="PTHR45932">
    <property type="entry name" value="PATELLIN-1"/>
    <property type="match status" value="1"/>
</dbReference>
<evidence type="ECO:0000256" key="10">
    <source>
        <dbReference type="SAM" id="MobiDB-lite"/>
    </source>
</evidence>
<evidence type="ECO:0000256" key="6">
    <source>
        <dbReference type="ARBA" id="ARBA00022618"/>
    </source>
</evidence>
<evidence type="ECO:0000259" key="12">
    <source>
        <dbReference type="PROSITE" id="PS50866"/>
    </source>
</evidence>
<dbReference type="PROSITE" id="PS50866">
    <property type="entry name" value="GOLD"/>
    <property type="match status" value="1"/>
</dbReference>
<dbReference type="InterPro" id="IPR036598">
    <property type="entry name" value="GOLD_dom_sf"/>
</dbReference>
<feature type="compositionally biased region" description="Basic and acidic residues" evidence="10">
    <location>
        <begin position="131"/>
        <end position="147"/>
    </location>
</feature>
<keyword evidence="5" id="KW-0963">Cytoplasm</keyword>
<dbReference type="InterPro" id="IPR009038">
    <property type="entry name" value="GOLD_dom"/>
</dbReference>
<dbReference type="GO" id="GO:0005737">
    <property type="term" value="C:cytoplasm"/>
    <property type="evidence" value="ECO:0007669"/>
    <property type="project" value="UniProtKB-SubCell"/>
</dbReference>
<organism evidence="13 14">
    <name type="scientific">Lithocarpus litseifolius</name>
    <dbReference type="NCBI Taxonomy" id="425828"/>
    <lineage>
        <taxon>Eukaryota</taxon>
        <taxon>Viridiplantae</taxon>
        <taxon>Streptophyta</taxon>
        <taxon>Embryophyta</taxon>
        <taxon>Tracheophyta</taxon>
        <taxon>Spermatophyta</taxon>
        <taxon>Magnoliopsida</taxon>
        <taxon>eudicotyledons</taxon>
        <taxon>Gunneridae</taxon>
        <taxon>Pentapetalae</taxon>
        <taxon>rosids</taxon>
        <taxon>fabids</taxon>
        <taxon>Fagales</taxon>
        <taxon>Fagaceae</taxon>
        <taxon>Lithocarpus</taxon>
    </lineage>
</organism>
<evidence type="ECO:0000256" key="2">
    <source>
        <dbReference type="ARBA" id="ARBA00004496"/>
    </source>
</evidence>
<evidence type="ECO:0000256" key="5">
    <source>
        <dbReference type="ARBA" id="ARBA00022490"/>
    </source>
</evidence>
<dbReference type="InterPro" id="IPR036273">
    <property type="entry name" value="CRAL/TRIO_N_dom_sf"/>
</dbReference>
<proteinExistence type="inferred from homology"/>
<protein>
    <recommendedName>
        <fullName evidence="15">Patellin-3</fullName>
    </recommendedName>
</protein>
<comment type="similarity">
    <text evidence="3">Belongs to the patellin family.</text>
</comment>
<name>A0AAW2DZN3_9ROSI</name>
<feature type="domain" description="CRAL-TRIO" evidence="11">
    <location>
        <begin position="363"/>
        <end position="524"/>
    </location>
</feature>
<keyword evidence="9" id="KW-0131">Cell cycle</keyword>
<keyword evidence="6" id="KW-0132">Cell division</keyword>
<keyword evidence="8" id="KW-0472">Membrane</keyword>
<keyword evidence="4" id="KW-0813">Transport</keyword>
<dbReference type="SUPFAM" id="SSF46938">
    <property type="entry name" value="CRAL/TRIO N-terminal domain"/>
    <property type="match status" value="1"/>
</dbReference>
<dbReference type="SUPFAM" id="SSF52087">
    <property type="entry name" value="CRAL/TRIO domain"/>
    <property type="match status" value="1"/>
</dbReference>
<dbReference type="InterPro" id="IPR001251">
    <property type="entry name" value="CRAL-TRIO_dom"/>
</dbReference>
<dbReference type="EMBL" id="JAZDWU010000001">
    <property type="protein sequence ID" value="KAL0016207.1"/>
    <property type="molecule type" value="Genomic_DNA"/>
</dbReference>
<evidence type="ECO:0000259" key="11">
    <source>
        <dbReference type="PROSITE" id="PS50191"/>
    </source>
</evidence>
<evidence type="ECO:0000313" key="13">
    <source>
        <dbReference type="EMBL" id="KAL0016207.1"/>
    </source>
</evidence>